<reference evidence="1 2" key="1">
    <citation type="submission" date="2019-05" db="EMBL/GenBank/DDBJ databases">
        <title>Another draft genome of Portunus trituberculatus and its Hox gene families provides insights of decapod evolution.</title>
        <authorList>
            <person name="Jeong J.-H."/>
            <person name="Song I."/>
            <person name="Kim S."/>
            <person name="Choi T."/>
            <person name="Kim D."/>
            <person name="Ryu S."/>
            <person name="Kim W."/>
        </authorList>
    </citation>
    <scope>NUCLEOTIDE SEQUENCE [LARGE SCALE GENOMIC DNA]</scope>
    <source>
        <tissue evidence="1">Muscle</tissue>
    </source>
</reference>
<name>A0A5B7FFL7_PORTR</name>
<dbReference type="AlphaFoldDB" id="A0A5B7FFL7"/>
<evidence type="ECO:0000313" key="2">
    <source>
        <dbReference type="Proteomes" id="UP000324222"/>
    </source>
</evidence>
<protein>
    <submittedName>
        <fullName evidence="1">Uncharacterized protein</fullName>
    </submittedName>
</protein>
<evidence type="ECO:0000313" key="1">
    <source>
        <dbReference type="EMBL" id="MPC46061.1"/>
    </source>
</evidence>
<proteinExistence type="predicted"/>
<organism evidence="1 2">
    <name type="scientific">Portunus trituberculatus</name>
    <name type="common">Swimming crab</name>
    <name type="synonym">Neptunus trituberculatus</name>
    <dbReference type="NCBI Taxonomy" id="210409"/>
    <lineage>
        <taxon>Eukaryota</taxon>
        <taxon>Metazoa</taxon>
        <taxon>Ecdysozoa</taxon>
        <taxon>Arthropoda</taxon>
        <taxon>Crustacea</taxon>
        <taxon>Multicrustacea</taxon>
        <taxon>Malacostraca</taxon>
        <taxon>Eumalacostraca</taxon>
        <taxon>Eucarida</taxon>
        <taxon>Decapoda</taxon>
        <taxon>Pleocyemata</taxon>
        <taxon>Brachyura</taxon>
        <taxon>Eubrachyura</taxon>
        <taxon>Portunoidea</taxon>
        <taxon>Portunidae</taxon>
        <taxon>Portuninae</taxon>
        <taxon>Portunus</taxon>
    </lineage>
</organism>
<dbReference type="EMBL" id="VSRR010007026">
    <property type="protein sequence ID" value="MPC46061.1"/>
    <property type="molecule type" value="Genomic_DNA"/>
</dbReference>
<dbReference type="Proteomes" id="UP000324222">
    <property type="component" value="Unassembled WGS sequence"/>
</dbReference>
<sequence length="93" mass="10385">MESTRHVDCGLLKLVKGVAGHCVAEQKEVRDTQDIMSITSFTLYPFPLSDFPLVLPQPLPSPDSRYNDPLAVDAEFRSSPASHEEWNPNALPY</sequence>
<comment type="caution">
    <text evidence="1">The sequence shown here is derived from an EMBL/GenBank/DDBJ whole genome shotgun (WGS) entry which is preliminary data.</text>
</comment>
<gene>
    <name evidence="1" type="ORF">E2C01_039770</name>
</gene>
<keyword evidence="2" id="KW-1185">Reference proteome</keyword>
<accession>A0A5B7FFL7</accession>